<evidence type="ECO:0000256" key="1">
    <source>
        <dbReference type="SAM" id="MobiDB-lite"/>
    </source>
</evidence>
<proteinExistence type="predicted"/>
<dbReference type="EMBL" id="LR797295">
    <property type="protein sequence ID" value="CAB4200054.1"/>
    <property type="molecule type" value="Genomic_DNA"/>
</dbReference>
<evidence type="ECO:0000313" key="3">
    <source>
        <dbReference type="EMBL" id="CAB4187586.1"/>
    </source>
</evidence>
<dbReference type="EMBL" id="LR797103">
    <property type="protein sequence ID" value="CAB4187586.1"/>
    <property type="molecule type" value="Genomic_DNA"/>
</dbReference>
<evidence type="ECO:0000313" key="4">
    <source>
        <dbReference type="EMBL" id="CAB4200054.1"/>
    </source>
</evidence>
<dbReference type="EMBL" id="LR796875">
    <property type="protein sequence ID" value="CAB4172216.1"/>
    <property type="molecule type" value="Genomic_DNA"/>
</dbReference>
<accession>A0A6J5QYS5</accession>
<sequence>MSVQAVAAARVKAAKPNGFGNYNARNNQWYKIAQKNGMWQHQYKDGHHVDINTVSPGKGFSTYDKGRKLWYKSADDGLRTSRTYQNGKTVQTGAGKYVQGMGQNAVKNLPLAEAEWNARVKPQLDTYQQQLSGMQERYANARGDTQAQYQGLGQMTGGIMDKISSAQQGAQSQLDQIAQGQQASIKSATPQYAGPLGQIAQRMAGTEEQSALNRAGAANSANQAYGVQTGANREVLAGQTGAAGQVGAQRSLSDMAMQQRQQEQPWNLNIADLKANRNGAILDALMAIGNTQANQSRAERLAASKIAKEQSDAALAAAQTAQGGFKPTAPKAPSSTAPNSKGITPSVNRTFWTKAKTGEALLNANASGHVLPHTQAGSNSAYSFLLSKGYTNLEAYVARAFWWNGGRLTPSAASTAKQAGYDVSPYGVKRP</sequence>
<feature type="region of interest" description="Disordered" evidence="1">
    <location>
        <begin position="317"/>
        <end position="346"/>
    </location>
</feature>
<organism evidence="3">
    <name type="scientific">uncultured Caudovirales phage</name>
    <dbReference type="NCBI Taxonomy" id="2100421"/>
    <lineage>
        <taxon>Viruses</taxon>
        <taxon>Duplodnaviria</taxon>
        <taxon>Heunggongvirae</taxon>
        <taxon>Uroviricota</taxon>
        <taxon>Caudoviricetes</taxon>
        <taxon>Peduoviridae</taxon>
        <taxon>Maltschvirus</taxon>
        <taxon>Maltschvirus maltsch</taxon>
    </lineage>
</organism>
<name>A0A6J5QYS5_9CAUD</name>
<feature type="compositionally biased region" description="Low complexity" evidence="1">
    <location>
        <begin position="317"/>
        <end position="341"/>
    </location>
</feature>
<protein>
    <submittedName>
        <fullName evidence="3">Uncharacterized protein</fullName>
    </submittedName>
</protein>
<gene>
    <name evidence="3" type="ORF">UFOVP1156_36</name>
    <name evidence="4" type="ORF">UFOVP1346_20</name>
    <name evidence="2" type="ORF">UFOVP921_60</name>
</gene>
<reference evidence="3" key="1">
    <citation type="submission" date="2020-05" db="EMBL/GenBank/DDBJ databases">
        <authorList>
            <person name="Chiriac C."/>
            <person name="Salcher M."/>
            <person name="Ghai R."/>
            <person name="Kavagutti S V."/>
        </authorList>
    </citation>
    <scope>NUCLEOTIDE SEQUENCE</scope>
</reference>
<evidence type="ECO:0000313" key="2">
    <source>
        <dbReference type="EMBL" id="CAB4172216.1"/>
    </source>
</evidence>